<evidence type="ECO:0000313" key="3">
    <source>
        <dbReference type="Proteomes" id="UP001225356"/>
    </source>
</evidence>
<dbReference type="RefSeq" id="WP_307556270.1">
    <property type="nucleotide sequence ID" value="NZ_JAUSQU010000001.1"/>
</dbReference>
<proteinExistence type="predicted"/>
<evidence type="ECO:0008006" key="4">
    <source>
        <dbReference type="Google" id="ProtNLM"/>
    </source>
</evidence>
<name>A0ABT9Q8F2_9ACTN</name>
<organism evidence="2 3">
    <name type="scientific">Streptosporangium lutulentum</name>
    <dbReference type="NCBI Taxonomy" id="1461250"/>
    <lineage>
        <taxon>Bacteria</taxon>
        <taxon>Bacillati</taxon>
        <taxon>Actinomycetota</taxon>
        <taxon>Actinomycetes</taxon>
        <taxon>Streptosporangiales</taxon>
        <taxon>Streptosporangiaceae</taxon>
        <taxon>Streptosporangium</taxon>
    </lineage>
</organism>
<feature type="region of interest" description="Disordered" evidence="1">
    <location>
        <begin position="1"/>
        <end position="46"/>
    </location>
</feature>
<protein>
    <recommendedName>
        <fullName evidence="4">HD domain-containing protein</fullName>
    </recommendedName>
</protein>
<keyword evidence="3" id="KW-1185">Reference proteome</keyword>
<gene>
    <name evidence="2" type="ORF">J2853_001570</name>
</gene>
<sequence length="219" mass="24516">MSEHPHQIPAEAKGSDQTGAGSSPGRDLPGDDRPQDGAKVSGTSRDRVVTSHPVIEAVLARYAEVIGADLGAYRNHVYRGLTYQQRLLGRDEVTNDLALAWAVHDLGIWTAGTFDYIAPSADLARKHAAEAGVENLPLVIEMVELHHKIRSVENPLVETFRRADRTDAFRGNLRGRLSRADVAEVTEVLPYRGFHRFLFRQTARNFVRHPLRPLPMFHW</sequence>
<evidence type="ECO:0000256" key="1">
    <source>
        <dbReference type="SAM" id="MobiDB-lite"/>
    </source>
</evidence>
<reference evidence="2 3" key="1">
    <citation type="submission" date="2023-07" db="EMBL/GenBank/DDBJ databases">
        <title>Sequencing the genomes of 1000 actinobacteria strains.</title>
        <authorList>
            <person name="Klenk H.-P."/>
        </authorList>
    </citation>
    <scope>NUCLEOTIDE SEQUENCE [LARGE SCALE GENOMIC DNA]</scope>
    <source>
        <strain evidence="2 3">DSM 46740</strain>
    </source>
</reference>
<evidence type="ECO:0000313" key="2">
    <source>
        <dbReference type="EMBL" id="MDP9842359.1"/>
    </source>
</evidence>
<dbReference type="SUPFAM" id="SSF109604">
    <property type="entry name" value="HD-domain/PDEase-like"/>
    <property type="match status" value="1"/>
</dbReference>
<dbReference type="EMBL" id="JAUSQU010000001">
    <property type="protein sequence ID" value="MDP9842359.1"/>
    <property type="molecule type" value="Genomic_DNA"/>
</dbReference>
<accession>A0ABT9Q8F2</accession>
<dbReference type="Proteomes" id="UP001225356">
    <property type="component" value="Unassembled WGS sequence"/>
</dbReference>
<comment type="caution">
    <text evidence="2">The sequence shown here is derived from an EMBL/GenBank/DDBJ whole genome shotgun (WGS) entry which is preliminary data.</text>
</comment>